<dbReference type="Proteomes" id="UP001623592">
    <property type="component" value="Unassembled WGS sequence"/>
</dbReference>
<dbReference type="RefSeq" id="WP_406788046.1">
    <property type="nucleotide sequence ID" value="NZ_JBJIAA010000010.1"/>
</dbReference>
<name>A0ABW8TFW0_9CLOT</name>
<dbReference type="EMBL" id="JBJIAA010000010">
    <property type="protein sequence ID" value="MFL0251391.1"/>
    <property type="molecule type" value="Genomic_DNA"/>
</dbReference>
<organism evidence="1 2">
    <name type="scientific">Clostridium neuense</name>
    <dbReference type="NCBI Taxonomy" id="1728934"/>
    <lineage>
        <taxon>Bacteria</taxon>
        <taxon>Bacillati</taxon>
        <taxon>Bacillota</taxon>
        <taxon>Clostridia</taxon>
        <taxon>Eubacteriales</taxon>
        <taxon>Clostridiaceae</taxon>
        <taxon>Clostridium</taxon>
    </lineage>
</organism>
<sequence length="70" mass="7975">MTRMVEFTSYEVRENGCLKGDSRSKKITTLIGKDMIVSNRHTVALNFIQNAELEDLQKIDVGLFITVIKD</sequence>
<protein>
    <submittedName>
        <fullName evidence="1">Uncharacterized protein</fullName>
    </submittedName>
</protein>
<proteinExistence type="predicted"/>
<accession>A0ABW8TFW0</accession>
<evidence type="ECO:0000313" key="1">
    <source>
        <dbReference type="EMBL" id="MFL0251391.1"/>
    </source>
</evidence>
<evidence type="ECO:0000313" key="2">
    <source>
        <dbReference type="Proteomes" id="UP001623592"/>
    </source>
</evidence>
<comment type="caution">
    <text evidence="1">The sequence shown here is derived from an EMBL/GenBank/DDBJ whole genome shotgun (WGS) entry which is preliminary data.</text>
</comment>
<reference evidence="1 2" key="1">
    <citation type="submission" date="2024-11" db="EMBL/GenBank/DDBJ databases">
        <authorList>
            <person name="Heng Y.C."/>
            <person name="Lim A.C.H."/>
            <person name="Lee J.K.Y."/>
            <person name="Kittelmann S."/>
        </authorList>
    </citation>
    <scope>NUCLEOTIDE SEQUENCE [LARGE SCALE GENOMIC DNA]</scope>
    <source>
        <strain evidence="1 2">WILCCON 0114</strain>
    </source>
</reference>
<gene>
    <name evidence="1" type="ORF">ACJDT4_13290</name>
</gene>
<keyword evidence="2" id="KW-1185">Reference proteome</keyword>